<proteinExistence type="predicted"/>
<dbReference type="InterPro" id="IPR040256">
    <property type="entry name" value="At4g02000-like"/>
</dbReference>
<evidence type="ECO:0008006" key="3">
    <source>
        <dbReference type="Google" id="ProtNLM"/>
    </source>
</evidence>
<keyword evidence="2" id="KW-1185">Reference proteome</keyword>
<dbReference type="Proteomes" id="UP001311915">
    <property type="component" value="Unassembled WGS sequence"/>
</dbReference>
<dbReference type="AlphaFoldDB" id="A0AAV9L054"/>
<reference evidence="1 2" key="1">
    <citation type="submission" date="2023-10" db="EMBL/GenBank/DDBJ databases">
        <title>Genome-Wide Identification Analysis in wild type Solanum Pinnatisectum Reveals Some Genes Defensing Phytophthora Infestans.</title>
        <authorList>
            <person name="Sun C."/>
        </authorList>
    </citation>
    <scope>NUCLEOTIDE SEQUENCE [LARGE SCALE GENOMIC DNA]</scope>
    <source>
        <strain evidence="1">LQN</strain>
        <tissue evidence="1">Leaf</tissue>
    </source>
</reference>
<dbReference type="EMBL" id="JAWPEI010000008">
    <property type="protein sequence ID" value="KAK4719065.1"/>
    <property type="molecule type" value="Genomic_DNA"/>
</dbReference>
<protein>
    <recommendedName>
        <fullName evidence="3">DUF4283 domain-containing protein</fullName>
    </recommendedName>
</protein>
<name>A0AAV9L054_9SOLN</name>
<sequence>MWKVTEKIILIDLGHDYYTVKFLKEENLQKALHQGPWFINAYEAKETKSAIWIRLLELPTEFYDHLVLTKISQKLGKLVKRDVCTSEALRGRYTRICVEVPIGVPMRKKIAIGQHQQPPVYDGSSILCSTCGVLGHTILTCSSRPGKPTII</sequence>
<organism evidence="1 2">
    <name type="scientific">Solanum pinnatisectum</name>
    <name type="common">tansyleaf nightshade</name>
    <dbReference type="NCBI Taxonomy" id="50273"/>
    <lineage>
        <taxon>Eukaryota</taxon>
        <taxon>Viridiplantae</taxon>
        <taxon>Streptophyta</taxon>
        <taxon>Embryophyta</taxon>
        <taxon>Tracheophyta</taxon>
        <taxon>Spermatophyta</taxon>
        <taxon>Magnoliopsida</taxon>
        <taxon>eudicotyledons</taxon>
        <taxon>Gunneridae</taxon>
        <taxon>Pentapetalae</taxon>
        <taxon>asterids</taxon>
        <taxon>lamiids</taxon>
        <taxon>Solanales</taxon>
        <taxon>Solanaceae</taxon>
        <taxon>Solanoideae</taxon>
        <taxon>Solaneae</taxon>
        <taxon>Solanum</taxon>
    </lineage>
</organism>
<accession>A0AAV9L054</accession>
<comment type="caution">
    <text evidence="1">The sequence shown here is derived from an EMBL/GenBank/DDBJ whole genome shotgun (WGS) entry which is preliminary data.</text>
</comment>
<dbReference type="PANTHER" id="PTHR31286:SF99">
    <property type="entry name" value="DUF4283 DOMAIN-CONTAINING PROTEIN"/>
    <property type="match status" value="1"/>
</dbReference>
<gene>
    <name evidence="1" type="ORF">R3W88_017403</name>
</gene>
<evidence type="ECO:0000313" key="1">
    <source>
        <dbReference type="EMBL" id="KAK4719065.1"/>
    </source>
</evidence>
<dbReference type="PANTHER" id="PTHR31286">
    <property type="entry name" value="GLYCINE-RICH CELL WALL STRUCTURAL PROTEIN 1.8-LIKE"/>
    <property type="match status" value="1"/>
</dbReference>
<evidence type="ECO:0000313" key="2">
    <source>
        <dbReference type="Proteomes" id="UP001311915"/>
    </source>
</evidence>